<comment type="cofactor">
    <cofactor evidence="1">
        <name>FAD</name>
        <dbReference type="ChEBI" id="CHEBI:57692"/>
    </cofactor>
</comment>
<evidence type="ECO:0000313" key="5">
    <source>
        <dbReference type="EMBL" id="MBC2769085.1"/>
    </source>
</evidence>
<comment type="caution">
    <text evidence="5">The sequence shown here is derived from an EMBL/GenBank/DDBJ whole genome shotgun (WGS) entry which is preliminary data.</text>
</comment>
<dbReference type="InterPro" id="IPR036188">
    <property type="entry name" value="FAD/NAD-bd_sf"/>
</dbReference>
<evidence type="ECO:0000259" key="4">
    <source>
        <dbReference type="Pfam" id="PF01494"/>
    </source>
</evidence>
<proteinExistence type="predicted"/>
<dbReference type="NCBIfam" id="NF006002">
    <property type="entry name" value="PRK08132.1"/>
    <property type="match status" value="1"/>
</dbReference>
<dbReference type="InterPro" id="IPR050641">
    <property type="entry name" value="RIFMO-like"/>
</dbReference>
<dbReference type="Pfam" id="PF01494">
    <property type="entry name" value="FAD_binding_3"/>
    <property type="match status" value="1"/>
</dbReference>
<dbReference type="RefSeq" id="WP_185778878.1">
    <property type="nucleotide sequence ID" value="NZ_JACJUU010000002.1"/>
</dbReference>
<dbReference type="Gene3D" id="3.50.50.60">
    <property type="entry name" value="FAD/NAD(P)-binding domain"/>
    <property type="match status" value="1"/>
</dbReference>
<organism evidence="5 6">
    <name type="scientific">Pusillimonas minor</name>
    <dbReference type="NCBI Taxonomy" id="2697024"/>
    <lineage>
        <taxon>Bacteria</taxon>
        <taxon>Pseudomonadati</taxon>
        <taxon>Pseudomonadota</taxon>
        <taxon>Betaproteobacteria</taxon>
        <taxon>Burkholderiales</taxon>
        <taxon>Alcaligenaceae</taxon>
        <taxon>Pusillimonas</taxon>
    </lineage>
</organism>
<gene>
    <name evidence="5" type="ORF">GTU67_04035</name>
</gene>
<name>A0A842HQF5_9BURK</name>
<feature type="domain" description="FAD-binding" evidence="4">
    <location>
        <begin position="25"/>
        <end position="358"/>
    </location>
</feature>
<dbReference type="Proteomes" id="UP000545386">
    <property type="component" value="Unassembled WGS sequence"/>
</dbReference>
<dbReference type="GO" id="GO:0016709">
    <property type="term" value="F:oxidoreductase activity, acting on paired donors, with incorporation or reduction of molecular oxygen, NAD(P)H as one donor, and incorporation of one atom of oxygen"/>
    <property type="evidence" value="ECO:0007669"/>
    <property type="project" value="UniProtKB-ARBA"/>
</dbReference>
<keyword evidence="3" id="KW-0274">FAD</keyword>
<reference evidence="5 6" key="1">
    <citation type="submission" date="2020-08" db="EMBL/GenBank/DDBJ databases">
        <title>Paraeoetvoesia sp. YC-7-48 draft genome sequence.</title>
        <authorList>
            <person name="Yao L."/>
        </authorList>
    </citation>
    <scope>NUCLEOTIDE SEQUENCE [LARGE SCALE GENOMIC DNA]</scope>
    <source>
        <strain evidence="6">YC-7-48</strain>
    </source>
</reference>
<dbReference type="GO" id="GO:0071949">
    <property type="term" value="F:FAD binding"/>
    <property type="evidence" value="ECO:0007669"/>
    <property type="project" value="InterPro"/>
</dbReference>
<dbReference type="SUPFAM" id="SSF51905">
    <property type="entry name" value="FAD/NAD(P)-binding domain"/>
    <property type="match status" value="1"/>
</dbReference>
<dbReference type="AlphaFoldDB" id="A0A842HQF5"/>
<keyword evidence="6" id="KW-1185">Reference proteome</keyword>
<keyword evidence="5" id="KW-0503">Monooxygenase</keyword>
<sequence>MYFNWEEFPLTTPEQIIAAGKTHSPVVVIGAGPVGLAIALGLSQHNVPCIVLERRTTISKGSRALAMTRRSLQILDHLGVGKAVMDMAMPWSEGWTYYGKDMVHYMNIAPPPHEKHGQTNLQQCWMEQLLLDQIGKTPLVEVRYGHEVAALTPEDTQVVLSVNTAAGNYTLSADYLVAADGPRGTTRRQLGLDYEGTSYTQQFVINDIICQLPIPAGRRLYFNPPYLPGKAVLMHGAPFNMWRLDFQLLDGQDADEEMQPEKVHARIKAHFAMMGLDNIDYELILTSIYRTNALSLPTYNKERVLFAGDAAHQVPIFGGRGVNHGYADAHNLAWKLARVVKGVSAPQLLSTYTHERRGAILDTLAELTKTTLFITTPSPGISLMRDAVLSLSITEKFLNNLFDPYASPPYEYTDSPLNAAPAKDPAFASRSDVGAIPPDGIATQNGDRLYDLLGPCFTVLVFSDTASDPAILAFESAVHATDADARVKVLPTQCQIADLFDAKPGTVYLLRPDQRVAGRWRHITPDALAGALAHAALSTAQFQEAP</sequence>
<protein>
    <submittedName>
        <fullName evidence="5">FAD-dependent monooxygenase</fullName>
    </submittedName>
</protein>
<evidence type="ECO:0000256" key="3">
    <source>
        <dbReference type="ARBA" id="ARBA00022827"/>
    </source>
</evidence>
<evidence type="ECO:0000313" key="6">
    <source>
        <dbReference type="Proteomes" id="UP000545386"/>
    </source>
</evidence>
<dbReference type="Gene3D" id="3.30.70.2450">
    <property type="match status" value="1"/>
</dbReference>
<dbReference type="EMBL" id="JACJUU010000002">
    <property type="protein sequence ID" value="MBC2769085.1"/>
    <property type="molecule type" value="Genomic_DNA"/>
</dbReference>
<accession>A0A842HQF5</accession>
<evidence type="ECO:0000256" key="2">
    <source>
        <dbReference type="ARBA" id="ARBA00022630"/>
    </source>
</evidence>
<keyword evidence="5" id="KW-0560">Oxidoreductase</keyword>
<dbReference type="InterPro" id="IPR002938">
    <property type="entry name" value="FAD-bd"/>
</dbReference>
<evidence type="ECO:0000256" key="1">
    <source>
        <dbReference type="ARBA" id="ARBA00001974"/>
    </source>
</evidence>
<dbReference type="Gene3D" id="3.40.30.120">
    <property type="match status" value="1"/>
</dbReference>
<dbReference type="PANTHER" id="PTHR43004:SF19">
    <property type="entry name" value="BINDING MONOOXYGENASE, PUTATIVE (JCVI)-RELATED"/>
    <property type="match status" value="1"/>
</dbReference>
<dbReference type="PRINTS" id="PR00420">
    <property type="entry name" value="RNGMNOXGNASE"/>
</dbReference>
<dbReference type="PANTHER" id="PTHR43004">
    <property type="entry name" value="TRK SYSTEM POTASSIUM UPTAKE PROTEIN"/>
    <property type="match status" value="1"/>
</dbReference>
<keyword evidence="2" id="KW-0285">Flavoprotein</keyword>